<reference evidence="6" key="2">
    <citation type="submission" date="2020-09" db="EMBL/GenBank/DDBJ databases">
        <authorList>
            <person name="Sun Q."/>
            <person name="Zhou Y."/>
        </authorList>
    </citation>
    <scope>NUCLEOTIDE SEQUENCE</scope>
    <source>
        <strain evidence="6">CGMCC 4.7368</strain>
    </source>
</reference>
<dbReference type="Gene3D" id="1.10.490.50">
    <property type="entry name" value="Antibiotic binding domain of TipA-like multidrug resistance regulators"/>
    <property type="match status" value="1"/>
</dbReference>
<feature type="domain" description="HTH merR-type" evidence="5">
    <location>
        <begin position="2"/>
        <end position="71"/>
    </location>
</feature>
<name>A0A917YXR2_9ACTN</name>
<accession>A0A917YXR2</accession>
<organism evidence="6 7">
    <name type="scientific">Nonomuraea cavernae</name>
    <dbReference type="NCBI Taxonomy" id="2045107"/>
    <lineage>
        <taxon>Bacteria</taxon>
        <taxon>Bacillati</taxon>
        <taxon>Actinomycetota</taxon>
        <taxon>Actinomycetes</taxon>
        <taxon>Streptosporangiales</taxon>
        <taxon>Streptosporangiaceae</taxon>
        <taxon>Nonomuraea</taxon>
    </lineage>
</organism>
<gene>
    <name evidence="6" type="ORF">GCM10012289_23540</name>
</gene>
<reference evidence="6" key="1">
    <citation type="journal article" date="2014" name="Int. J. Syst. Evol. Microbiol.">
        <title>Complete genome sequence of Corynebacterium casei LMG S-19264T (=DSM 44701T), isolated from a smear-ripened cheese.</title>
        <authorList>
            <consortium name="US DOE Joint Genome Institute (JGI-PGF)"/>
            <person name="Walter F."/>
            <person name="Albersmeier A."/>
            <person name="Kalinowski J."/>
            <person name="Ruckert C."/>
        </authorList>
    </citation>
    <scope>NUCLEOTIDE SEQUENCE</scope>
    <source>
        <strain evidence="6">CGMCC 4.7368</strain>
    </source>
</reference>
<keyword evidence="4" id="KW-0804">Transcription</keyword>
<dbReference type="SMART" id="SM00422">
    <property type="entry name" value="HTH_MERR"/>
    <property type="match status" value="1"/>
</dbReference>
<dbReference type="SUPFAM" id="SSF89082">
    <property type="entry name" value="Antibiotic binding domain of TipA-like multidrug resistance regulators"/>
    <property type="match status" value="1"/>
</dbReference>
<dbReference type="InterPro" id="IPR000551">
    <property type="entry name" value="MerR-type_HTH_dom"/>
</dbReference>
<protein>
    <submittedName>
        <fullName evidence="6">MerR family transcriptional regulator</fullName>
    </submittedName>
</protein>
<evidence type="ECO:0000313" key="7">
    <source>
        <dbReference type="Proteomes" id="UP000646523"/>
    </source>
</evidence>
<evidence type="ECO:0000256" key="4">
    <source>
        <dbReference type="ARBA" id="ARBA00023163"/>
    </source>
</evidence>
<dbReference type="EMBL" id="BMNH01000005">
    <property type="protein sequence ID" value="GGO67344.1"/>
    <property type="molecule type" value="Genomic_DNA"/>
</dbReference>
<keyword evidence="3" id="KW-0010">Activator</keyword>
<dbReference type="InterPro" id="IPR009061">
    <property type="entry name" value="DNA-bd_dom_put_sf"/>
</dbReference>
<dbReference type="PROSITE" id="PS00552">
    <property type="entry name" value="HTH_MERR_1"/>
    <property type="match status" value="1"/>
</dbReference>
<dbReference type="CDD" id="cd01106">
    <property type="entry name" value="HTH_TipAL-Mta"/>
    <property type="match status" value="1"/>
</dbReference>
<dbReference type="InterPro" id="IPR012925">
    <property type="entry name" value="TipAS_dom"/>
</dbReference>
<dbReference type="InterPro" id="IPR047057">
    <property type="entry name" value="MerR_fam"/>
</dbReference>
<dbReference type="GO" id="GO:0003700">
    <property type="term" value="F:DNA-binding transcription factor activity"/>
    <property type="evidence" value="ECO:0007669"/>
    <property type="project" value="InterPro"/>
</dbReference>
<dbReference type="PANTHER" id="PTHR30204">
    <property type="entry name" value="REDOX-CYCLING DRUG-SENSING TRANSCRIPTIONAL ACTIVATOR SOXR"/>
    <property type="match status" value="1"/>
</dbReference>
<dbReference type="PANTHER" id="PTHR30204:SF90">
    <property type="entry name" value="HTH-TYPE TRANSCRIPTIONAL ACTIVATOR MTA"/>
    <property type="match status" value="1"/>
</dbReference>
<dbReference type="GO" id="GO:0003677">
    <property type="term" value="F:DNA binding"/>
    <property type="evidence" value="ECO:0007669"/>
    <property type="project" value="UniProtKB-KW"/>
</dbReference>
<evidence type="ECO:0000256" key="1">
    <source>
        <dbReference type="ARBA" id="ARBA00023015"/>
    </source>
</evidence>
<comment type="caution">
    <text evidence="6">The sequence shown here is derived from an EMBL/GenBank/DDBJ whole genome shotgun (WGS) entry which is preliminary data.</text>
</comment>
<proteinExistence type="predicted"/>
<dbReference type="InterPro" id="IPR036244">
    <property type="entry name" value="TipA-like_antibiotic-bd"/>
</dbReference>
<dbReference type="Proteomes" id="UP000646523">
    <property type="component" value="Unassembled WGS sequence"/>
</dbReference>
<dbReference type="Pfam" id="PF07739">
    <property type="entry name" value="TipAS"/>
    <property type="match status" value="1"/>
</dbReference>
<evidence type="ECO:0000259" key="5">
    <source>
        <dbReference type="PROSITE" id="PS50937"/>
    </source>
</evidence>
<dbReference type="AlphaFoldDB" id="A0A917YXR2"/>
<dbReference type="Pfam" id="PF13411">
    <property type="entry name" value="MerR_1"/>
    <property type="match status" value="1"/>
</dbReference>
<keyword evidence="7" id="KW-1185">Reference proteome</keyword>
<evidence type="ECO:0000256" key="3">
    <source>
        <dbReference type="ARBA" id="ARBA00023159"/>
    </source>
</evidence>
<dbReference type="SUPFAM" id="SSF46955">
    <property type="entry name" value="Putative DNA-binding domain"/>
    <property type="match status" value="1"/>
</dbReference>
<dbReference type="RefSeq" id="WP_189124075.1">
    <property type="nucleotide sequence ID" value="NZ_BMNH01000005.1"/>
</dbReference>
<keyword evidence="1" id="KW-0805">Transcription regulation</keyword>
<dbReference type="PROSITE" id="PS50937">
    <property type="entry name" value="HTH_MERR_2"/>
    <property type="match status" value="1"/>
</dbReference>
<dbReference type="Gene3D" id="1.10.1660.10">
    <property type="match status" value="1"/>
</dbReference>
<keyword evidence="2" id="KW-0238">DNA-binding</keyword>
<evidence type="ECO:0000256" key="2">
    <source>
        <dbReference type="ARBA" id="ARBA00023125"/>
    </source>
</evidence>
<evidence type="ECO:0000313" key="6">
    <source>
        <dbReference type="EMBL" id="GGO67344.1"/>
    </source>
</evidence>
<sequence>MAWSIAQVARMSGVTSRTLRHYDEIGLLTPAWVGGNGYRHYEEDQLLRLQQILVLRELDLGLAEIKEIIDRHTDPVEALREHHRRLLRERDRLDAVARMVTRTITELQESEGKGGMSRISRPENLFEGFDGVRYGAEARERWPEHWERSGQQELLDTLPPEEIDRLGQEATAGMMRMAEFMTAGTPTDDPTVLAELDAHYRHLTRFWSPTAAEYTHLARMQVDDERFGANYERIAEGLSGYMRDAMLAYAHARLS</sequence>